<feature type="region of interest" description="Disordered" evidence="1">
    <location>
        <begin position="328"/>
        <end position="361"/>
    </location>
</feature>
<evidence type="ECO:0000313" key="5">
    <source>
        <dbReference type="Proteomes" id="UP001302321"/>
    </source>
</evidence>
<keyword evidence="5" id="KW-1185">Reference proteome</keyword>
<dbReference type="SUPFAM" id="SSF82153">
    <property type="entry name" value="FAS1 domain"/>
    <property type="match status" value="2"/>
</dbReference>
<feature type="signal peptide" evidence="2">
    <location>
        <begin position="1"/>
        <end position="17"/>
    </location>
</feature>
<dbReference type="PANTHER" id="PTHR10900">
    <property type="entry name" value="PERIOSTIN-RELATED"/>
    <property type="match status" value="1"/>
</dbReference>
<dbReference type="Gene3D" id="2.30.180.10">
    <property type="entry name" value="FAS1 domain"/>
    <property type="match status" value="2"/>
</dbReference>
<keyword evidence="2" id="KW-0732">Signal</keyword>
<gene>
    <name evidence="4" type="ORF">QBC36DRAFT_332728</name>
</gene>
<evidence type="ECO:0000256" key="2">
    <source>
        <dbReference type="SAM" id="SignalP"/>
    </source>
</evidence>
<reference evidence="4" key="1">
    <citation type="journal article" date="2023" name="Mol. Phylogenet. Evol.">
        <title>Genome-scale phylogeny and comparative genomics of the fungal order Sordariales.</title>
        <authorList>
            <person name="Hensen N."/>
            <person name="Bonometti L."/>
            <person name="Westerberg I."/>
            <person name="Brannstrom I.O."/>
            <person name="Guillou S."/>
            <person name="Cros-Aarteil S."/>
            <person name="Calhoun S."/>
            <person name="Haridas S."/>
            <person name="Kuo A."/>
            <person name="Mondo S."/>
            <person name="Pangilinan J."/>
            <person name="Riley R."/>
            <person name="LaButti K."/>
            <person name="Andreopoulos B."/>
            <person name="Lipzen A."/>
            <person name="Chen C."/>
            <person name="Yan M."/>
            <person name="Daum C."/>
            <person name="Ng V."/>
            <person name="Clum A."/>
            <person name="Steindorff A."/>
            <person name="Ohm R.A."/>
            <person name="Martin F."/>
            <person name="Silar P."/>
            <person name="Natvig D.O."/>
            <person name="Lalanne C."/>
            <person name="Gautier V."/>
            <person name="Ament-Velasquez S.L."/>
            <person name="Kruys A."/>
            <person name="Hutchinson M.I."/>
            <person name="Powell A.J."/>
            <person name="Barry K."/>
            <person name="Miller A.N."/>
            <person name="Grigoriev I.V."/>
            <person name="Debuchy R."/>
            <person name="Gladieux P."/>
            <person name="Hiltunen Thoren M."/>
            <person name="Johannesson H."/>
        </authorList>
    </citation>
    <scope>NUCLEOTIDE SEQUENCE</scope>
    <source>
        <strain evidence="4">CBS 892.96</strain>
    </source>
</reference>
<evidence type="ECO:0000259" key="3">
    <source>
        <dbReference type="PROSITE" id="PS50213"/>
    </source>
</evidence>
<dbReference type="AlphaFoldDB" id="A0AAN7A5I7"/>
<reference evidence="4" key="2">
    <citation type="submission" date="2023-05" db="EMBL/GenBank/DDBJ databases">
        <authorList>
            <consortium name="Lawrence Berkeley National Laboratory"/>
            <person name="Steindorff A."/>
            <person name="Hensen N."/>
            <person name="Bonometti L."/>
            <person name="Westerberg I."/>
            <person name="Brannstrom I.O."/>
            <person name="Guillou S."/>
            <person name="Cros-Aarteil S."/>
            <person name="Calhoun S."/>
            <person name="Haridas S."/>
            <person name="Kuo A."/>
            <person name="Mondo S."/>
            <person name="Pangilinan J."/>
            <person name="Riley R."/>
            <person name="Labutti K."/>
            <person name="Andreopoulos B."/>
            <person name="Lipzen A."/>
            <person name="Chen C."/>
            <person name="Yanf M."/>
            <person name="Daum C."/>
            <person name="Ng V."/>
            <person name="Clum A."/>
            <person name="Ohm R."/>
            <person name="Martin F."/>
            <person name="Silar P."/>
            <person name="Natvig D."/>
            <person name="Lalanne C."/>
            <person name="Gautier V."/>
            <person name="Ament-Velasquez S.L."/>
            <person name="Kruys A."/>
            <person name="Hutchinson M.I."/>
            <person name="Powell A.J."/>
            <person name="Barry K."/>
            <person name="Miller A.N."/>
            <person name="Grigoriev I.V."/>
            <person name="Debuchy R."/>
            <person name="Gladieux P."/>
            <person name="Thoren M.H."/>
            <person name="Johannesson H."/>
        </authorList>
    </citation>
    <scope>NUCLEOTIDE SEQUENCE</scope>
    <source>
        <strain evidence="4">CBS 892.96</strain>
    </source>
</reference>
<evidence type="ECO:0000313" key="4">
    <source>
        <dbReference type="EMBL" id="KAK4174848.1"/>
    </source>
</evidence>
<feature type="domain" description="FAS1" evidence="3">
    <location>
        <begin position="169"/>
        <end position="297"/>
    </location>
</feature>
<evidence type="ECO:0000256" key="1">
    <source>
        <dbReference type="SAM" id="MobiDB-lite"/>
    </source>
</evidence>
<protein>
    <submittedName>
        <fullName evidence="4">FAS1 domain-containing protein</fullName>
    </submittedName>
</protein>
<feature type="region of interest" description="Disordered" evidence="1">
    <location>
        <begin position="303"/>
        <end position="322"/>
    </location>
</feature>
<dbReference type="InterPro" id="IPR000782">
    <property type="entry name" value="FAS1_domain"/>
</dbReference>
<dbReference type="EMBL" id="MU866260">
    <property type="protein sequence ID" value="KAK4174848.1"/>
    <property type="molecule type" value="Genomic_DNA"/>
</dbReference>
<dbReference type="InterPro" id="IPR036378">
    <property type="entry name" value="FAS1_dom_sf"/>
</dbReference>
<dbReference type="PANTHER" id="PTHR10900:SF77">
    <property type="entry name" value="FI19380P1"/>
    <property type="match status" value="1"/>
</dbReference>
<proteinExistence type="predicted"/>
<comment type="caution">
    <text evidence="4">The sequence shown here is derived from an EMBL/GenBank/DDBJ whole genome shotgun (WGS) entry which is preliminary data.</text>
</comment>
<feature type="domain" description="FAS1" evidence="3">
    <location>
        <begin position="17"/>
        <end position="167"/>
    </location>
</feature>
<feature type="compositionally biased region" description="Low complexity" evidence="1">
    <location>
        <begin position="328"/>
        <end position="347"/>
    </location>
</feature>
<feature type="compositionally biased region" description="Polar residues" evidence="1">
    <location>
        <begin position="309"/>
        <end position="322"/>
    </location>
</feature>
<accession>A0AAN7A5I7</accession>
<name>A0AAN7A5I7_9PEZI</name>
<dbReference type="GO" id="GO:0000329">
    <property type="term" value="C:fungal-type vacuole membrane"/>
    <property type="evidence" value="ECO:0007669"/>
    <property type="project" value="TreeGrafter"/>
</dbReference>
<dbReference type="InterPro" id="IPR050904">
    <property type="entry name" value="Adhesion/Biosynth-related"/>
</dbReference>
<dbReference type="GO" id="GO:0016236">
    <property type="term" value="P:macroautophagy"/>
    <property type="evidence" value="ECO:0007669"/>
    <property type="project" value="TreeGrafter"/>
</dbReference>
<dbReference type="PROSITE" id="PS50213">
    <property type="entry name" value="FAS1"/>
    <property type="match status" value="2"/>
</dbReference>
<dbReference type="Pfam" id="PF02469">
    <property type="entry name" value="Fasciclin"/>
    <property type="match status" value="2"/>
</dbReference>
<dbReference type="Proteomes" id="UP001302321">
    <property type="component" value="Unassembled WGS sequence"/>
</dbReference>
<organism evidence="4 5">
    <name type="scientific">Triangularia setosa</name>
    <dbReference type="NCBI Taxonomy" id="2587417"/>
    <lineage>
        <taxon>Eukaryota</taxon>
        <taxon>Fungi</taxon>
        <taxon>Dikarya</taxon>
        <taxon>Ascomycota</taxon>
        <taxon>Pezizomycotina</taxon>
        <taxon>Sordariomycetes</taxon>
        <taxon>Sordariomycetidae</taxon>
        <taxon>Sordariales</taxon>
        <taxon>Podosporaceae</taxon>
        <taxon>Triangularia</taxon>
    </lineage>
</organism>
<feature type="chain" id="PRO_5042894669" evidence="2">
    <location>
        <begin position="18"/>
        <end position="386"/>
    </location>
</feature>
<dbReference type="FunFam" id="2.30.180.10:FF:000032">
    <property type="entry name" value="Fasciclin domain-containing protein, putative"/>
    <property type="match status" value="1"/>
</dbReference>
<sequence length="386" mass="39134">MQLKTLTLLGLASAANAQTLADVLADNAATLSSLTAFLQSEEVIYELFANAQDITLLAPSNEALSRLNATPLANELLADPNYLTAFLAYHVLNGTYYASNLSSSPSQFIPTILDIAAYSNVTGGQRLQVQSSDGGVSFLSGNGQLSTVESANFNYSGGTIHIIDNYLTIPAALPAALLEQNLTALVGAVTQAGVAETLTNARDITLFAPNNAAFDAIGNLVSELTVEQLTDILGYHVIVGQTIYSSQIEDGATAATFQGGDITLRVEDGSVFVNSARVVKADVLCANGVIHIIDGVLNPSNADAEPNPAASTQAPAFSGASSTGGVPFTTGITAPATATAEPTPTSGPDGGNGGGDDTPVEAGAAAQGAALGMASLFGAAVLLAQL</sequence>
<dbReference type="SMART" id="SM00554">
    <property type="entry name" value="FAS1"/>
    <property type="match status" value="2"/>
</dbReference>